<dbReference type="EMBL" id="WVHK01000032">
    <property type="protein sequence ID" value="MXV20010.1"/>
    <property type="molecule type" value="Genomic_DNA"/>
</dbReference>
<sequence length="239" mass="25219">MTSSARPRARVNAASPAAPTDQPAPAKAQPGKVERATQPAPKETQPVRAPEPEPTPPAASTPSARTKRRSERPDVLAQAAQHDHVAVTAAGVLHREDGELMFTARDARWPVHPSPGLTVPEAGPVVQALLWPRTDETGLVTTWTLGRAKAEGKAASGGALRACGTLTGRRGETFTLRVTPSSAGHDPFEVTLRASGRLVAALPKAGGRLVVHGRVVEGTLHAVRFHPEQAWTPRAPQPE</sequence>
<dbReference type="Proteomes" id="UP000430519">
    <property type="component" value="Unassembled WGS sequence"/>
</dbReference>
<dbReference type="AlphaFoldDB" id="A0A6I4YHM1"/>
<reference evidence="2 3" key="1">
    <citation type="submission" date="2019-11" db="EMBL/GenBank/DDBJ databases">
        <title>Genome sequence of Deinococcus xianganensis Y35, AI-2 producing algicidal bacterium, isolated from lake water.</title>
        <authorList>
            <person name="Li Y."/>
        </authorList>
    </citation>
    <scope>NUCLEOTIDE SEQUENCE [LARGE SCALE GENOMIC DNA]</scope>
    <source>
        <strain evidence="2 3">Y35</strain>
    </source>
</reference>
<keyword evidence="3" id="KW-1185">Reference proteome</keyword>
<feature type="region of interest" description="Disordered" evidence="1">
    <location>
        <begin position="1"/>
        <end position="82"/>
    </location>
</feature>
<proteinExistence type="predicted"/>
<accession>A0A6I4YHM1</accession>
<protein>
    <submittedName>
        <fullName evidence="2">Uncharacterized protein</fullName>
    </submittedName>
</protein>
<evidence type="ECO:0000313" key="2">
    <source>
        <dbReference type="EMBL" id="MXV20010.1"/>
    </source>
</evidence>
<evidence type="ECO:0000313" key="3">
    <source>
        <dbReference type="Proteomes" id="UP000430519"/>
    </source>
</evidence>
<comment type="caution">
    <text evidence="2">The sequence shown here is derived from an EMBL/GenBank/DDBJ whole genome shotgun (WGS) entry which is preliminary data.</text>
</comment>
<evidence type="ECO:0000256" key="1">
    <source>
        <dbReference type="SAM" id="MobiDB-lite"/>
    </source>
</evidence>
<name>A0A6I4YHM1_9DEIO</name>
<organism evidence="2 3">
    <name type="scientific">Deinococcus xianganensis</name>
    <dbReference type="NCBI Taxonomy" id="1507289"/>
    <lineage>
        <taxon>Bacteria</taxon>
        <taxon>Thermotogati</taxon>
        <taxon>Deinococcota</taxon>
        <taxon>Deinococci</taxon>
        <taxon>Deinococcales</taxon>
        <taxon>Deinococcaceae</taxon>
        <taxon>Deinococcus</taxon>
    </lineage>
</organism>
<dbReference type="RefSeq" id="WP_237427264.1">
    <property type="nucleotide sequence ID" value="NZ_WVHK01000032.1"/>
</dbReference>
<gene>
    <name evidence="2" type="ORF">GLX28_10200</name>
</gene>